<comment type="catalytic activity">
    <reaction evidence="1">
        <text>2-hydroxychromene-2-carboxylate = (3E)-4-(2-hydroxyphenyl)-2-oxobut-3-enoate</text>
        <dbReference type="Rhea" id="RHEA:27401"/>
        <dbReference type="ChEBI" id="CHEBI:59350"/>
        <dbReference type="ChEBI" id="CHEBI:59353"/>
        <dbReference type="EC" id="5.99.1.4"/>
    </reaction>
</comment>
<dbReference type="GO" id="GO:0004364">
    <property type="term" value="F:glutathione transferase activity"/>
    <property type="evidence" value="ECO:0007669"/>
    <property type="project" value="TreeGrafter"/>
</dbReference>
<evidence type="ECO:0000256" key="2">
    <source>
        <dbReference type="PIRSR" id="PIRSR006386-1"/>
    </source>
</evidence>
<protein>
    <recommendedName>
        <fullName evidence="1">2-hydroxychromene-2-carboxylate isomerase</fullName>
        <ecNumber evidence="1">5.99.1.4</ecNumber>
    </recommendedName>
</protein>
<dbReference type="PANTHER" id="PTHR42943">
    <property type="entry name" value="GLUTATHIONE S-TRANSFERASE KAPPA"/>
    <property type="match status" value="1"/>
</dbReference>
<dbReference type="GO" id="GO:0006749">
    <property type="term" value="P:glutathione metabolic process"/>
    <property type="evidence" value="ECO:0007669"/>
    <property type="project" value="TreeGrafter"/>
</dbReference>
<dbReference type="SUPFAM" id="SSF52833">
    <property type="entry name" value="Thioredoxin-like"/>
    <property type="match status" value="1"/>
</dbReference>
<dbReference type="Pfam" id="PF01323">
    <property type="entry name" value="DSBA"/>
    <property type="match status" value="1"/>
</dbReference>
<comment type="caution">
    <text evidence="4">The sequence shown here is derived from an EMBL/GenBank/DDBJ whole genome shotgun (WGS) entry which is preliminary data.</text>
</comment>
<evidence type="ECO:0000313" key="4">
    <source>
        <dbReference type="EMBL" id="PJK30776.1"/>
    </source>
</evidence>
<dbReference type="GO" id="GO:1901170">
    <property type="term" value="P:naphthalene catabolic process"/>
    <property type="evidence" value="ECO:0007669"/>
    <property type="project" value="InterPro"/>
</dbReference>
<evidence type="ECO:0000256" key="1">
    <source>
        <dbReference type="PIRNR" id="PIRNR006386"/>
    </source>
</evidence>
<dbReference type="OrthoDB" id="5244108at2"/>
<dbReference type="PANTHER" id="PTHR42943:SF13">
    <property type="entry name" value="GLUTATHIONE S-TRANSFERASE KAPPA-RELATED"/>
    <property type="match status" value="1"/>
</dbReference>
<dbReference type="InterPro" id="IPR036249">
    <property type="entry name" value="Thioredoxin-like_sf"/>
</dbReference>
<dbReference type="EMBL" id="PHIG01000018">
    <property type="protein sequence ID" value="PJK30776.1"/>
    <property type="molecule type" value="Genomic_DNA"/>
</dbReference>
<dbReference type="AlphaFoldDB" id="A0A2M9G531"/>
<dbReference type="Proteomes" id="UP000229498">
    <property type="component" value="Unassembled WGS sequence"/>
</dbReference>
<gene>
    <name evidence="4" type="ORF">CVT23_05250</name>
</gene>
<keyword evidence="5" id="KW-1185">Reference proteome</keyword>
<dbReference type="GO" id="GO:0018845">
    <property type="term" value="F:2-hydroxychromene-2-carboxylate isomerase activity"/>
    <property type="evidence" value="ECO:0007669"/>
    <property type="project" value="UniProtKB-UniRule"/>
</dbReference>
<dbReference type="InterPro" id="IPR001853">
    <property type="entry name" value="DSBA-like_thioredoxin_dom"/>
</dbReference>
<keyword evidence="1" id="KW-0413">Isomerase</keyword>
<comment type="similarity">
    <text evidence="1">Belongs to the GST superfamily. NadH family.</text>
</comment>
<dbReference type="InterPro" id="IPR044087">
    <property type="entry name" value="NahD-like"/>
</dbReference>
<dbReference type="GO" id="GO:0004602">
    <property type="term" value="F:glutathione peroxidase activity"/>
    <property type="evidence" value="ECO:0007669"/>
    <property type="project" value="TreeGrafter"/>
</dbReference>
<dbReference type="InterPro" id="IPR051924">
    <property type="entry name" value="GST_Kappa/NadH"/>
</dbReference>
<evidence type="ECO:0000313" key="5">
    <source>
        <dbReference type="Proteomes" id="UP000229498"/>
    </source>
</evidence>
<dbReference type="CDD" id="cd03022">
    <property type="entry name" value="DsbA_HCCA_Iso"/>
    <property type="match status" value="1"/>
</dbReference>
<dbReference type="PIRSF" id="PIRSF006386">
    <property type="entry name" value="HCCAis_GSTk"/>
    <property type="match status" value="1"/>
</dbReference>
<accession>A0A2M9G531</accession>
<organism evidence="4 5">
    <name type="scientific">Minwuia thermotolerans</name>
    <dbReference type="NCBI Taxonomy" id="2056226"/>
    <lineage>
        <taxon>Bacteria</taxon>
        <taxon>Pseudomonadati</taxon>
        <taxon>Pseudomonadota</taxon>
        <taxon>Alphaproteobacteria</taxon>
        <taxon>Minwuiales</taxon>
        <taxon>Minwuiaceae</taxon>
        <taxon>Minwuia</taxon>
    </lineage>
</organism>
<proteinExistence type="inferred from homology"/>
<dbReference type="EC" id="5.99.1.4" evidence="1"/>
<dbReference type="InterPro" id="IPR014440">
    <property type="entry name" value="HCCAis_GSTk"/>
</dbReference>
<name>A0A2M9G531_9PROT</name>
<reference evidence="4 5" key="1">
    <citation type="submission" date="2017-11" db="EMBL/GenBank/DDBJ databases">
        <title>Draft genome sequence of Rhizobiales bacterium SY3-13.</title>
        <authorList>
            <person name="Sun C."/>
        </authorList>
    </citation>
    <scope>NUCLEOTIDE SEQUENCE [LARGE SCALE GENOMIC DNA]</scope>
    <source>
        <strain evidence="4 5">SY3-13</strain>
    </source>
</reference>
<feature type="active site" description="Nucleophile" evidence="2">
    <location>
        <position position="15"/>
    </location>
</feature>
<evidence type="ECO:0000259" key="3">
    <source>
        <dbReference type="Pfam" id="PF01323"/>
    </source>
</evidence>
<sequence length="205" mass="23174">MSADGVIEYFYAAHSAFAYLGSRRFMEIAAKAGRRIVHRPVDLRLVVAEAGATPFPKRSKAHVRYFFGREIQRWSEERGAPVLGRTPTFHHHDIGLPNCFLIAGMEQGLVIDELAHRLLEAHWKEDADLADPATLLRLGREAGVEPQPLLEAADSPAMREIYDRFTREAIERGIFGSPTYFVDGDMFYGQDRLEMVERALAKPYA</sequence>
<dbReference type="RefSeq" id="WP_109794248.1">
    <property type="nucleotide sequence ID" value="NZ_PHIG01000018.1"/>
</dbReference>
<feature type="domain" description="DSBA-like thioredoxin" evidence="3">
    <location>
        <begin position="7"/>
        <end position="201"/>
    </location>
</feature>
<dbReference type="Gene3D" id="3.40.30.10">
    <property type="entry name" value="Glutaredoxin"/>
    <property type="match status" value="1"/>
</dbReference>